<dbReference type="SMART" id="SM00343">
    <property type="entry name" value="ZnF_C2HC"/>
    <property type="match status" value="1"/>
</dbReference>
<organism evidence="4 5">
    <name type="scientific">Zasmidium cellare</name>
    <name type="common">Wine cellar mold</name>
    <name type="synonym">Racodium cellare</name>
    <dbReference type="NCBI Taxonomy" id="395010"/>
    <lineage>
        <taxon>Eukaryota</taxon>
        <taxon>Fungi</taxon>
        <taxon>Dikarya</taxon>
        <taxon>Ascomycota</taxon>
        <taxon>Pezizomycotina</taxon>
        <taxon>Dothideomycetes</taxon>
        <taxon>Dothideomycetidae</taxon>
        <taxon>Mycosphaerellales</taxon>
        <taxon>Mycosphaerellaceae</taxon>
        <taxon>Zasmidium</taxon>
    </lineage>
</organism>
<dbReference type="SUPFAM" id="SSF57756">
    <property type="entry name" value="Retrovirus zinc finger-like domains"/>
    <property type="match status" value="1"/>
</dbReference>
<sequence>MATPGKQGKSMSSRLAGMKFMQRASASTPSTPNTPAEPPSKKQRLSNGSSIRSPATPVDADERRRAEAVEKEAARRGETKWYLSFREPQVQATESPLRIVSAGFSALDGGHEARDDEDDGETARPQVAGRKSFGNFNRAKQQKTDEDSEEDSDEDDEEGEIEDDPTGVNALIAQGRKEATERARAERKAKKAAESAESQRLAEERRKKEVNLNKVHSISSGGGRVSGGGGQKKSSHLDDITCHRCGEKGHMIRNCPQRGSKR</sequence>
<accession>A0ABR0EIM5</accession>
<keyword evidence="1" id="KW-0479">Metal-binding</keyword>
<feature type="compositionally biased region" description="Polar residues" evidence="2">
    <location>
        <begin position="24"/>
        <end position="34"/>
    </location>
</feature>
<dbReference type="Proteomes" id="UP001305779">
    <property type="component" value="Unassembled WGS sequence"/>
</dbReference>
<keyword evidence="1" id="KW-0863">Zinc-finger</keyword>
<dbReference type="EMBL" id="JAXOVC010000005">
    <property type="protein sequence ID" value="KAK4501096.1"/>
    <property type="molecule type" value="Genomic_DNA"/>
</dbReference>
<feature type="region of interest" description="Disordered" evidence="2">
    <location>
        <begin position="1"/>
        <end position="237"/>
    </location>
</feature>
<reference evidence="4 5" key="1">
    <citation type="journal article" date="2023" name="G3 (Bethesda)">
        <title>A chromosome-level genome assembly of Zasmidium syzygii isolated from banana leaves.</title>
        <authorList>
            <person name="van Westerhoven A.C."/>
            <person name="Mehrabi R."/>
            <person name="Talebi R."/>
            <person name="Steentjes M.B.F."/>
            <person name="Corcolon B."/>
            <person name="Chong P.A."/>
            <person name="Kema G.H.J."/>
            <person name="Seidl M.F."/>
        </authorList>
    </citation>
    <scope>NUCLEOTIDE SEQUENCE [LARGE SCALE GENOMIC DNA]</scope>
    <source>
        <strain evidence="4 5">P124</strain>
    </source>
</reference>
<proteinExistence type="predicted"/>
<dbReference type="InterPro" id="IPR036875">
    <property type="entry name" value="Znf_CCHC_sf"/>
</dbReference>
<evidence type="ECO:0000256" key="2">
    <source>
        <dbReference type="SAM" id="MobiDB-lite"/>
    </source>
</evidence>
<comment type="caution">
    <text evidence="4">The sequence shown here is derived from an EMBL/GenBank/DDBJ whole genome shotgun (WGS) entry which is preliminary data.</text>
</comment>
<evidence type="ECO:0000256" key="1">
    <source>
        <dbReference type="PROSITE-ProRule" id="PRU00047"/>
    </source>
</evidence>
<keyword evidence="5" id="KW-1185">Reference proteome</keyword>
<name>A0ABR0EIM5_ZASCE</name>
<feature type="compositionally biased region" description="Gly residues" evidence="2">
    <location>
        <begin position="220"/>
        <end position="231"/>
    </location>
</feature>
<dbReference type="PROSITE" id="PS50158">
    <property type="entry name" value="ZF_CCHC"/>
    <property type="match status" value="1"/>
</dbReference>
<dbReference type="Pfam" id="PF00098">
    <property type="entry name" value="zf-CCHC"/>
    <property type="match status" value="1"/>
</dbReference>
<evidence type="ECO:0000313" key="4">
    <source>
        <dbReference type="EMBL" id="KAK4501096.1"/>
    </source>
</evidence>
<gene>
    <name evidence="4" type="ORF">PRZ48_006902</name>
</gene>
<protein>
    <recommendedName>
        <fullName evidence="3">CCHC-type domain-containing protein</fullName>
    </recommendedName>
</protein>
<evidence type="ECO:0000259" key="3">
    <source>
        <dbReference type="PROSITE" id="PS50158"/>
    </source>
</evidence>
<feature type="domain" description="CCHC-type" evidence="3">
    <location>
        <begin position="242"/>
        <end position="257"/>
    </location>
</feature>
<dbReference type="Gene3D" id="4.10.60.10">
    <property type="entry name" value="Zinc finger, CCHC-type"/>
    <property type="match status" value="1"/>
</dbReference>
<feature type="compositionally biased region" description="Acidic residues" evidence="2">
    <location>
        <begin position="146"/>
        <end position="165"/>
    </location>
</feature>
<evidence type="ECO:0000313" key="5">
    <source>
        <dbReference type="Proteomes" id="UP001305779"/>
    </source>
</evidence>
<keyword evidence="1" id="KW-0862">Zinc</keyword>
<feature type="compositionally biased region" description="Basic and acidic residues" evidence="2">
    <location>
        <begin position="200"/>
        <end position="211"/>
    </location>
</feature>
<feature type="compositionally biased region" description="Basic and acidic residues" evidence="2">
    <location>
        <begin position="60"/>
        <end position="79"/>
    </location>
</feature>
<dbReference type="InterPro" id="IPR001878">
    <property type="entry name" value="Znf_CCHC"/>
</dbReference>
<feature type="compositionally biased region" description="Basic and acidic residues" evidence="2">
    <location>
        <begin position="175"/>
        <end position="194"/>
    </location>
</feature>